<dbReference type="AlphaFoldDB" id="A0A0W0VCI9"/>
<comment type="caution">
    <text evidence="2">The sequence shown here is derived from an EMBL/GenBank/DDBJ whole genome shotgun (WGS) entry which is preliminary data.</text>
</comment>
<dbReference type="EMBL" id="LNYJ01000011">
    <property type="protein sequence ID" value="KTD17852.1"/>
    <property type="molecule type" value="Genomic_DNA"/>
</dbReference>
<keyword evidence="1" id="KW-0732">Signal</keyword>
<dbReference type="STRING" id="456.Ljor_2158"/>
<name>A0A0W0VCI9_9GAMM</name>
<accession>A0A0W0VCI9</accession>
<feature type="chain" id="PRO_5006914668" description="Secreted protein" evidence="1">
    <location>
        <begin position="23"/>
        <end position="106"/>
    </location>
</feature>
<evidence type="ECO:0000313" key="3">
    <source>
        <dbReference type="Proteomes" id="UP000055035"/>
    </source>
</evidence>
<evidence type="ECO:0008006" key="4">
    <source>
        <dbReference type="Google" id="ProtNLM"/>
    </source>
</evidence>
<feature type="signal peptide" evidence="1">
    <location>
        <begin position="1"/>
        <end position="22"/>
    </location>
</feature>
<sequence length="106" mass="12344">MKNMMGCILCLVLCFLSPVSSARILLTTKPVVLEAQGDAYLFPDSYHRNANGFHFVYVMGTYRVCHLNPLPILAHLDVLRINIELHGQRFLWNCYVYDPRFFEIDY</sequence>
<dbReference type="PATRIC" id="fig|456.5.peg.2314"/>
<evidence type="ECO:0000313" key="2">
    <source>
        <dbReference type="EMBL" id="KTD17852.1"/>
    </source>
</evidence>
<keyword evidence="3" id="KW-1185">Reference proteome</keyword>
<evidence type="ECO:0000256" key="1">
    <source>
        <dbReference type="SAM" id="SignalP"/>
    </source>
</evidence>
<proteinExistence type="predicted"/>
<dbReference type="Proteomes" id="UP000055035">
    <property type="component" value="Unassembled WGS sequence"/>
</dbReference>
<protein>
    <recommendedName>
        <fullName evidence="4">Secreted protein</fullName>
    </recommendedName>
</protein>
<reference evidence="2 3" key="1">
    <citation type="submission" date="2015-11" db="EMBL/GenBank/DDBJ databases">
        <title>Genomic analysis of 38 Legionella species identifies large and diverse effector repertoires.</title>
        <authorList>
            <person name="Burstein D."/>
            <person name="Amaro F."/>
            <person name="Zusman T."/>
            <person name="Lifshitz Z."/>
            <person name="Cohen O."/>
            <person name="Gilbert J.A."/>
            <person name="Pupko T."/>
            <person name="Shuman H.A."/>
            <person name="Segal G."/>
        </authorList>
    </citation>
    <scope>NUCLEOTIDE SEQUENCE [LARGE SCALE GENOMIC DNA]</scope>
    <source>
        <strain evidence="2 3">BL-540</strain>
    </source>
</reference>
<dbReference type="OrthoDB" id="5638349at2"/>
<dbReference type="RefSeq" id="WP_058471570.1">
    <property type="nucleotide sequence ID" value="NZ_CAAAIC010000001.1"/>
</dbReference>
<organism evidence="2 3">
    <name type="scientific">Legionella jordanis</name>
    <dbReference type="NCBI Taxonomy" id="456"/>
    <lineage>
        <taxon>Bacteria</taxon>
        <taxon>Pseudomonadati</taxon>
        <taxon>Pseudomonadota</taxon>
        <taxon>Gammaproteobacteria</taxon>
        <taxon>Legionellales</taxon>
        <taxon>Legionellaceae</taxon>
        <taxon>Legionella</taxon>
    </lineage>
</organism>
<gene>
    <name evidence="2" type="ORF">Ljor_2158</name>
</gene>